<keyword evidence="2" id="KW-1185">Reference proteome</keyword>
<dbReference type="AlphaFoldDB" id="A0A087TZ16"/>
<dbReference type="OMA" id="TFIQETH"/>
<evidence type="ECO:0000313" key="2">
    <source>
        <dbReference type="Proteomes" id="UP000054359"/>
    </source>
</evidence>
<dbReference type="OrthoDB" id="10062522at2759"/>
<protein>
    <recommendedName>
        <fullName evidence="3">Protein pinocchio</fullName>
    </recommendedName>
</protein>
<organism evidence="1 2">
    <name type="scientific">Stegodyphus mimosarum</name>
    <name type="common">African social velvet spider</name>
    <dbReference type="NCBI Taxonomy" id="407821"/>
    <lineage>
        <taxon>Eukaryota</taxon>
        <taxon>Metazoa</taxon>
        <taxon>Ecdysozoa</taxon>
        <taxon>Arthropoda</taxon>
        <taxon>Chelicerata</taxon>
        <taxon>Arachnida</taxon>
        <taxon>Araneae</taxon>
        <taxon>Araneomorphae</taxon>
        <taxon>Entelegynae</taxon>
        <taxon>Eresoidea</taxon>
        <taxon>Eresidae</taxon>
        <taxon>Stegodyphus</taxon>
    </lineage>
</organism>
<sequence>MVHDSKLNIMHFSYMNEKNDSLQQVDCSNEEKKENLEFENENLQHDTSDMLTLEGLKRQYYSCSNCGVSWYDDHISLDCSECGGYAMCRPCPECNGQCGSIWRRDVESSRTNKQAEWHGSCSLSFQWTSSDILESDKLTEDSTNFQNSYHCIHIASKPKTFIQETHIL</sequence>
<accession>A0A087TZ16</accession>
<dbReference type="EMBL" id="KK117391">
    <property type="protein sequence ID" value="KFM70355.1"/>
    <property type="molecule type" value="Genomic_DNA"/>
</dbReference>
<evidence type="ECO:0008006" key="3">
    <source>
        <dbReference type="Google" id="ProtNLM"/>
    </source>
</evidence>
<dbReference type="Proteomes" id="UP000054359">
    <property type="component" value="Unassembled WGS sequence"/>
</dbReference>
<name>A0A087TZ16_STEMI</name>
<feature type="non-terminal residue" evidence="1">
    <location>
        <position position="168"/>
    </location>
</feature>
<evidence type="ECO:0000313" key="1">
    <source>
        <dbReference type="EMBL" id="KFM70355.1"/>
    </source>
</evidence>
<reference evidence="1 2" key="1">
    <citation type="submission" date="2013-11" db="EMBL/GenBank/DDBJ databases">
        <title>Genome sequencing of Stegodyphus mimosarum.</title>
        <authorList>
            <person name="Bechsgaard J."/>
        </authorList>
    </citation>
    <scope>NUCLEOTIDE SEQUENCE [LARGE SCALE GENOMIC DNA]</scope>
</reference>
<gene>
    <name evidence="1" type="ORF">X975_03910</name>
</gene>
<proteinExistence type="predicted"/>